<evidence type="ECO:0000313" key="1">
    <source>
        <dbReference type="EMBL" id="PZX49584.1"/>
    </source>
</evidence>
<accession>A0A2W7QML1</accession>
<dbReference type="PROSITE" id="PS51257">
    <property type="entry name" value="PROKAR_LIPOPROTEIN"/>
    <property type="match status" value="1"/>
</dbReference>
<organism evidence="1 2">
    <name type="scientific">Algoriphagus chordae</name>
    <dbReference type="NCBI Taxonomy" id="237019"/>
    <lineage>
        <taxon>Bacteria</taxon>
        <taxon>Pseudomonadati</taxon>
        <taxon>Bacteroidota</taxon>
        <taxon>Cytophagia</taxon>
        <taxon>Cytophagales</taxon>
        <taxon>Cyclobacteriaceae</taxon>
        <taxon>Algoriphagus</taxon>
    </lineage>
</organism>
<reference evidence="1 2" key="1">
    <citation type="submission" date="2018-06" db="EMBL/GenBank/DDBJ databases">
        <title>Genomic Encyclopedia of Archaeal and Bacterial Type Strains, Phase II (KMG-II): from individual species to whole genera.</title>
        <authorList>
            <person name="Goeker M."/>
        </authorList>
    </citation>
    <scope>NUCLEOTIDE SEQUENCE [LARGE SCALE GENOMIC DNA]</scope>
    <source>
        <strain evidence="1 2">DSM 19830</strain>
    </source>
</reference>
<dbReference type="Proteomes" id="UP000248882">
    <property type="component" value="Unassembled WGS sequence"/>
</dbReference>
<gene>
    <name evidence="1" type="ORF">LV85_03025</name>
</gene>
<dbReference type="InterPro" id="IPR025345">
    <property type="entry name" value="DUF4249"/>
</dbReference>
<dbReference type="Pfam" id="PF14054">
    <property type="entry name" value="DUF4249"/>
    <property type="match status" value="1"/>
</dbReference>
<dbReference type="EMBL" id="QKZT01000014">
    <property type="protein sequence ID" value="PZX49584.1"/>
    <property type="molecule type" value="Genomic_DNA"/>
</dbReference>
<sequence length="278" mass="32306">MNRFWLLIITLFTFSCQIEVDLPLATVEGDVPVIEALWSDLAYYNEVKVTLAKDFLDTVDNTIIKNAEVMVVASKTGTEIPFRYYEEYESYRPAQIYQTAHIGEDYTLKVKWEENEYEAKATMLAPPILDSLTYEYQEERLFRDEGYYIKVYGEIPFTSDNYYRIKVIENDSLKNGREDYLLFDDTFGLDFFEEGLELGYAFDQGDKVRLELYRLNEEPYNYLNQLVGLLFSDGGLFSPPPQNPETNIKVVKGNPNVLGYFNVSPILVETVLIEEEDD</sequence>
<comment type="caution">
    <text evidence="1">The sequence shown here is derived from an EMBL/GenBank/DDBJ whole genome shotgun (WGS) entry which is preliminary data.</text>
</comment>
<proteinExistence type="predicted"/>
<dbReference type="AlphaFoldDB" id="A0A2W7QML1"/>
<keyword evidence="2" id="KW-1185">Reference proteome</keyword>
<name>A0A2W7QML1_9BACT</name>
<dbReference type="OrthoDB" id="637707at2"/>
<protein>
    <submittedName>
        <fullName evidence="1">Uncharacterized protein DUF4249</fullName>
    </submittedName>
</protein>
<dbReference type="RefSeq" id="WP_111320871.1">
    <property type="nucleotide sequence ID" value="NZ_QKZT01000014.1"/>
</dbReference>
<evidence type="ECO:0000313" key="2">
    <source>
        <dbReference type="Proteomes" id="UP000248882"/>
    </source>
</evidence>